<dbReference type="Proteomes" id="UP000199645">
    <property type="component" value="Unassembled WGS sequence"/>
</dbReference>
<reference evidence="2 3" key="1">
    <citation type="submission" date="2016-10" db="EMBL/GenBank/DDBJ databases">
        <authorList>
            <person name="de Groot N.N."/>
        </authorList>
    </citation>
    <scope>NUCLEOTIDE SEQUENCE [LARGE SCALE GENOMIC DNA]</scope>
    <source>
        <strain evidence="2 3">DSM 43019</strain>
    </source>
</reference>
<dbReference type="OrthoDB" id="7628974at2"/>
<gene>
    <name evidence="2" type="ORF">SAMN05421541_11935</name>
</gene>
<dbReference type="InterPro" id="IPR027417">
    <property type="entry name" value="P-loop_NTPase"/>
</dbReference>
<dbReference type="PROSITE" id="PS50943">
    <property type="entry name" value="HTH_CROC1"/>
    <property type="match status" value="1"/>
</dbReference>
<evidence type="ECO:0000313" key="2">
    <source>
        <dbReference type="EMBL" id="SFF71894.1"/>
    </source>
</evidence>
<feature type="domain" description="HTH cro/C1-type" evidence="1">
    <location>
        <begin position="13"/>
        <end position="64"/>
    </location>
</feature>
<evidence type="ECO:0000259" key="1">
    <source>
        <dbReference type="PROSITE" id="PS50943"/>
    </source>
</evidence>
<keyword evidence="3" id="KW-1185">Reference proteome</keyword>
<dbReference type="SUPFAM" id="SSF52540">
    <property type="entry name" value="P-loop containing nucleoside triphosphate hydrolases"/>
    <property type="match status" value="1"/>
</dbReference>
<name>A0A1I2KY00_9ACTN</name>
<dbReference type="InterPro" id="IPR010982">
    <property type="entry name" value="Lambda_DNA-bd_dom_sf"/>
</dbReference>
<dbReference type="GO" id="GO:0003677">
    <property type="term" value="F:DNA binding"/>
    <property type="evidence" value="ECO:0007669"/>
    <property type="project" value="InterPro"/>
</dbReference>
<dbReference type="STRING" id="35752.SAMN05421541_11935"/>
<dbReference type="Gene3D" id="1.25.40.10">
    <property type="entry name" value="Tetratricopeptide repeat domain"/>
    <property type="match status" value="1"/>
</dbReference>
<dbReference type="InterPro" id="IPR001387">
    <property type="entry name" value="Cro/C1-type_HTH"/>
</dbReference>
<dbReference type="Gene3D" id="1.10.260.40">
    <property type="entry name" value="lambda repressor-like DNA-binding domains"/>
    <property type="match status" value="1"/>
</dbReference>
<dbReference type="PANTHER" id="PTHR47691">
    <property type="entry name" value="REGULATOR-RELATED"/>
    <property type="match status" value="1"/>
</dbReference>
<dbReference type="AlphaFoldDB" id="A0A1I2KY00"/>
<dbReference type="PRINTS" id="PR00364">
    <property type="entry name" value="DISEASERSIST"/>
</dbReference>
<dbReference type="SMART" id="SM00530">
    <property type="entry name" value="HTH_XRE"/>
    <property type="match status" value="1"/>
</dbReference>
<dbReference type="PANTHER" id="PTHR47691:SF3">
    <property type="entry name" value="HTH-TYPE TRANSCRIPTIONAL REGULATOR RV0890C-RELATED"/>
    <property type="match status" value="1"/>
</dbReference>
<dbReference type="InterPro" id="IPR011990">
    <property type="entry name" value="TPR-like_helical_dom_sf"/>
</dbReference>
<organism evidence="2 3">
    <name type="scientific">Actinoplanes philippinensis</name>
    <dbReference type="NCBI Taxonomy" id="35752"/>
    <lineage>
        <taxon>Bacteria</taxon>
        <taxon>Bacillati</taxon>
        <taxon>Actinomycetota</taxon>
        <taxon>Actinomycetes</taxon>
        <taxon>Micromonosporales</taxon>
        <taxon>Micromonosporaceae</taxon>
        <taxon>Actinoplanes</taxon>
    </lineage>
</organism>
<dbReference type="Pfam" id="PF13424">
    <property type="entry name" value="TPR_12"/>
    <property type="match status" value="1"/>
</dbReference>
<dbReference type="SUPFAM" id="SSF48452">
    <property type="entry name" value="TPR-like"/>
    <property type="match status" value="2"/>
</dbReference>
<evidence type="ECO:0000313" key="3">
    <source>
        <dbReference type="Proteomes" id="UP000199645"/>
    </source>
</evidence>
<dbReference type="SMART" id="SM00028">
    <property type="entry name" value="TPR"/>
    <property type="match status" value="5"/>
</dbReference>
<dbReference type="InterPro" id="IPR019734">
    <property type="entry name" value="TPR_rpt"/>
</dbReference>
<dbReference type="Gene3D" id="3.40.50.300">
    <property type="entry name" value="P-loop containing nucleotide triphosphate hydrolases"/>
    <property type="match status" value="1"/>
</dbReference>
<protein>
    <submittedName>
        <fullName evidence="2">Transcriptional regulator, contains XRE-family HTH domain</fullName>
    </submittedName>
</protein>
<dbReference type="EMBL" id="FONV01000019">
    <property type="protein sequence ID" value="SFF71894.1"/>
    <property type="molecule type" value="Genomic_DNA"/>
</dbReference>
<dbReference type="CDD" id="cd00093">
    <property type="entry name" value="HTH_XRE"/>
    <property type="match status" value="1"/>
</dbReference>
<dbReference type="Pfam" id="PF13560">
    <property type="entry name" value="HTH_31"/>
    <property type="match status" value="1"/>
</dbReference>
<proteinExistence type="predicted"/>
<dbReference type="GO" id="GO:0043531">
    <property type="term" value="F:ADP binding"/>
    <property type="evidence" value="ECO:0007669"/>
    <property type="project" value="InterPro"/>
</dbReference>
<dbReference type="SUPFAM" id="SSF47413">
    <property type="entry name" value="lambda repressor-like DNA-binding domains"/>
    <property type="match status" value="1"/>
</dbReference>
<sequence length="718" mass="76550">MVDVFSRLLAGHRRRANLTQEALAERTGLSVRSLRDLENGRVTRPRPSTLALLADALALTGAERELFLAAVAGGPRQLPLDVPGFSGRDAELAELDAVLDQPRAVVVVTIAGLAGVGKTALAVHWAHRVADRFPDGQLYADLRGFGPAPAVTDPAEVLRAFLEALGVAPARVPAGPDARSALLRGLLSDRRMLVVLDNARDDEQVRPLLPGAGDSVVVVTSRDRLAGLFTVAGARPLRLGVLGEGEARTLLAARIGADRLAADPTATGAIVAATAGLPLALTMVAARVAFHPTFPLAAFTGDLGVTADLRWVFSWSYGALAAPAARLFRLLGLHPGPEVTVPVAAALAGRPVTPTAELLAELARLHLLIEQRPGRFLLHDLVHDYAAAIAEPDHPARDRLYKHLLTEAGSAAVAVQPQWLSPLPPPAAASTPEEARRYFAAEHEVLTAAVRQAAADGFDTYAWRLAWCLAAWFAPSGRWQDNEAVQRIALDAARRCDDPLGIATACRMLARAETRLGRLDAAEKHLTEAHARYRDLGDAGGQAQALHNLAEVRQLTGRVEEAIATVGDAVTLYRQAGHRDGEARSLNARGWLFAQAGRYPEAIDCCAAALTVQRERGDLNGQAATLDSLAFAYGRQGLSGEAAAAAEEAVRLFGRSGDRYHEAEARGRLGDLHRAAGDPESAARSWRAAIRIFDDLGDRAADEMRRRLASLTADPRHP</sequence>
<accession>A0A1I2KY00</accession>